<keyword evidence="2" id="KW-0472">Membrane</keyword>
<feature type="region of interest" description="Disordered" evidence="1">
    <location>
        <begin position="1"/>
        <end position="21"/>
    </location>
</feature>
<feature type="domain" description="Sulfatase-modifying factor enzyme-like" evidence="3">
    <location>
        <begin position="242"/>
        <end position="455"/>
    </location>
</feature>
<organism evidence="4">
    <name type="scientific">Caldilinea aerophila</name>
    <dbReference type="NCBI Taxonomy" id="133453"/>
    <lineage>
        <taxon>Bacteria</taxon>
        <taxon>Bacillati</taxon>
        <taxon>Chloroflexota</taxon>
        <taxon>Caldilineae</taxon>
        <taxon>Caldilineales</taxon>
        <taxon>Caldilineaceae</taxon>
        <taxon>Caldilinea</taxon>
    </lineage>
</organism>
<protein>
    <recommendedName>
        <fullName evidence="3">Sulfatase-modifying factor enzyme-like domain-containing protein</fullName>
    </recommendedName>
</protein>
<sequence length="458" mass="50630">MAFHKNRRNNPDARVPLPATEQSDDAVTWEYGDDVTAFRSSSSQATSHFRFQGDARALAVRRALNHALDEWWQRGALPSDDLLREGLFVLQAGHDLDESQRTLLLRTALMRRRGMLTALRHQSDPERTALVLFEALFHPSHPLEIETLRKLLREDAQSAAWAPVLSRLLRESAGSAPEKLAYVTTLLAALEERPAAESTTPPLWLEGEPVSRQGGLWLRATLLVLLALIAVALLWWLRQQPSNMVTVPAGRYVVSSWPAGAAQQEVVLSAFQIDRFEATVRQYRACYERGACPWPASPASATRPNYLLDPAFADFPMINIDHESAARFCQFMGKRLPTAAEWEVAAAYAPMTGRMLRYPWGDEFAVQLANSALSGVGDTVQIGSYRPAGDSPLGVSDMAGNVAEWTATGVEVERHTYYLVRGGSFRSEPAALRMSAAEALPPATAADWLGVRCARNVR</sequence>
<accession>A0A7C1JP28</accession>
<dbReference type="Gene3D" id="3.90.1580.10">
    <property type="entry name" value="paralog of FGE (formylglycine-generating enzyme)"/>
    <property type="match status" value="1"/>
</dbReference>
<dbReference type="InterPro" id="IPR016187">
    <property type="entry name" value="CTDL_fold"/>
</dbReference>
<dbReference type="InterPro" id="IPR042095">
    <property type="entry name" value="SUMF_sf"/>
</dbReference>
<proteinExistence type="predicted"/>
<reference evidence="4" key="1">
    <citation type="journal article" date="2020" name="mSystems">
        <title>Genome- and Community-Level Interaction Insights into Carbon Utilization and Element Cycling Functions of Hydrothermarchaeota in Hydrothermal Sediment.</title>
        <authorList>
            <person name="Zhou Z."/>
            <person name="Liu Y."/>
            <person name="Xu W."/>
            <person name="Pan J."/>
            <person name="Luo Z.H."/>
            <person name="Li M."/>
        </authorList>
    </citation>
    <scope>NUCLEOTIDE SEQUENCE [LARGE SCALE GENOMIC DNA]</scope>
    <source>
        <strain evidence="4">SpSt-289</strain>
    </source>
</reference>
<dbReference type="InterPro" id="IPR005532">
    <property type="entry name" value="SUMF_dom"/>
</dbReference>
<evidence type="ECO:0000256" key="2">
    <source>
        <dbReference type="SAM" id="Phobius"/>
    </source>
</evidence>
<gene>
    <name evidence="4" type="ORF">ENQ20_06270</name>
</gene>
<comment type="caution">
    <text evidence="4">The sequence shown here is derived from an EMBL/GenBank/DDBJ whole genome shotgun (WGS) entry which is preliminary data.</text>
</comment>
<dbReference type="Pfam" id="PF03781">
    <property type="entry name" value="FGE-sulfatase"/>
    <property type="match status" value="1"/>
</dbReference>
<evidence type="ECO:0000256" key="1">
    <source>
        <dbReference type="SAM" id="MobiDB-lite"/>
    </source>
</evidence>
<evidence type="ECO:0000313" key="4">
    <source>
        <dbReference type="EMBL" id="HDX31085.1"/>
    </source>
</evidence>
<dbReference type="PANTHER" id="PTHR23150">
    <property type="entry name" value="SULFATASE MODIFYING FACTOR 1, 2"/>
    <property type="match status" value="1"/>
</dbReference>
<evidence type="ECO:0000259" key="3">
    <source>
        <dbReference type="Pfam" id="PF03781"/>
    </source>
</evidence>
<dbReference type="EMBL" id="DSMG01000070">
    <property type="protein sequence ID" value="HDX31085.1"/>
    <property type="molecule type" value="Genomic_DNA"/>
</dbReference>
<keyword evidence="2" id="KW-0812">Transmembrane</keyword>
<dbReference type="PANTHER" id="PTHR23150:SF19">
    <property type="entry name" value="FORMYLGLYCINE-GENERATING ENZYME"/>
    <property type="match status" value="1"/>
</dbReference>
<dbReference type="InterPro" id="IPR051043">
    <property type="entry name" value="Sulfatase_Mod_Factor_Kinase"/>
</dbReference>
<name>A0A7C1JP28_9CHLR</name>
<dbReference type="SUPFAM" id="SSF56436">
    <property type="entry name" value="C-type lectin-like"/>
    <property type="match status" value="1"/>
</dbReference>
<dbReference type="GO" id="GO:0120147">
    <property type="term" value="F:formylglycine-generating oxidase activity"/>
    <property type="evidence" value="ECO:0007669"/>
    <property type="project" value="TreeGrafter"/>
</dbReference>
<feature type="transmembrane region" description="Helical" evidence="2">
    <location>
        <begin position="216"/>
        <end position="237"/>
    </location>
</feature>
<keyword evidence="2" id="KW-1133">Transmembrane helix</keyword>
<dbReference type="AlphaFoldDB" id="A0A7C1JP28"/>